<evidence type="ECO:0000259" key="6">
    <source>
        <dbReference type="PROSITE" id="PS50059"/>
    </source>
</evidence>
<comment type="catalytic activity">
    <reaction evidence="1 3 4">
        <text>[protein]-peptidylproline (omega=180) = [protein]-peptidylproline (omega=0)</text>
        <dbReference type="Rhea" id="RHEA:16237"/>
        <dbReference type="Rhea" id="RHEA-COMP:10747"/>
        <dbReference type="Rhea" id="RHEA-COMP:10748"/>
        <dbReference type="ChEBI" id="CHEBI:83833"/>
        <dbReference type="ChEBI" id="CHEBI:83834"/>
        <dbReference type="EC" id="5.2.1.8"/>
    </reaction>
</comment>
<organism evidence="7 8">
    <name type="scientific">Niabella pedocola</name>
    <dbReference type="NCBI Taxonomy" id="1752077"/>
    <lineage>
        <taxon>Bacteria</taxon>
        <taxon>Pseudomonadati</taxon>
        <taxon>Bacteroidota</taxon>
        <taxon>Chitinophagia</taxon>
        <taxon>Chitinophagales</taxon>
        <taxon>Chitinophagaceae</taxon>
        <taxon>Niabella</taxon>
    </lineage>
</organism>
<comment type="similarity">
    <text evidence="4">Belongs to the FKBP-type PPIase family.</text>
</comment>
<keyword evidence="5" id="KW-0732">Signal</keyword>
<dbReference type="Proteomes" id="UP001199816">
    <property type="component" value="Unassembled WGS sequence"/>
</dbReference>
<dbReference type="SUPFAM" id="SSF54534">
    <property type="entry name" value="FKBP-like"/>
    <property type="match status" value="1"/>
</dbReference>
<evidence type="ECO:0000256" key="5">
    <source>
        <dbReference type="SAM" id="SignalP"/>
    </source>
</evidence>
<feature type="chain" id="PRO_5047253086" description="Peptidyl-prolyl cis-trans isomerase" evidence="5">
    <location>
        <begin position="24"/>
        <end position="178"/>
    </location>
</feature>
<dbReference type="EC" id="5.2.1.8" evidence="4"/>
<gene>
    <name evidence="7" type="ORF">LQ567_25635</name>
</gene>
<name>A0ABS8PYQ4_9BACT</name>
<dbReference type="PROSITE" id="PS50059">
    <property type="entry name" value="FKBP_PPIASE"/>
    <property type="match status" value="1"/>
</dbReference>
<keyword evidence="2 3" id="KW-0697">Rotamase</keyword>
<accession>A0ABS8PYQ4</accession>
<evidence type="ECO:0000256" key="1">
    <source>
        <dbReference type="ARBA" id="ARBA00000971"/>
    </source>
</evidence>
<keyword evidence="8" id="KW-1185">Reference proteome</keyword>
<evidence type="ECO:0000256" key="4">
    <source>
        <dbReference type="RuleBase" id="RU003915"/>
    </source>
</evidence>
<dbReference type="InterPro" id="IPR046357">
    <property type="entry name" value="PPIase_dom_sf"/>
</dbReference>
<evidence type="ECO:0000256" key="3">
    <source>
        <dbReference type="PROSITE-ProRule" id="PRU00277"/>
    </source>
</evidence>
<dbReference type="GO" id="GO:0003755">
    <property type="term" value="F:peptidyl-prolyl cis-trans isomerase activity"/>
    <property type="evidence" value="ECO:0007669"/>
    <property type="project" value="UniProtKB-EC"/>
</dbReference>
<dbReference type="RefSeq" id="WP_231008781.1">
    <property type="nucleotide sequence ID" value="NZ_JAJNEC010000008.1"/>
</dbReference>
<evidence type="ECO:0000256" key="2">
    <source>
        <dbReference type="ARBA" id="ARBA00023110"/>
    </source>
</evidence>
<feature type="domain" description="PPIase FKBP-type" evidence="6">
    <location>
        <begin position="86"/>
        <end position="175"/>
    </location>
</feature>
<feature type="signal peptide" evidence="5">
    <location>
        <begin position="1"/>
        <end position="23"/>
    </location>
</feature>
<dbReference type="Gene3D" id="3.10.50.40">
    <property type="match status" value="1"/>
</dbReference>
<sequence>MRKQAIKTWSASALLLSFLVVLIARCSKSDDQSICLHKLTLSQDRQIIDSFLQKNGTSALYTFDEQASIYYYIEDPGTGTTKPTVDSLVSFKYTGKLMDGTIIDAYTSKQPPTAPLRDFSSGVRLVYALSKISKGGKIRLVIPSTSQFGCISVMGINMIPANSQLVYEYELIDMTTNQ</sequence>
<reference evidence="7 8" key="1">
    <citation type="submission" date="2021-11" db="EMBL/GenBank/DDBJ databases">
        <title>Genomic of Niabella pedocola.</title>
        <authorList>
            <person name="Wu T."/>
        </authorList>
    </citation>
    <scope>NUCLEOTIDE SEQUENCE [LARGE SCALE GENOMIC DNA]</scope>
    <source>
        <strain evidence="7 8">JCM 31011</strain>
    </source>
</reference>
<dbReference type="InterPro" id="IPR001179">
    <property type="entry name" value="PPIase_FKBP_dom"/>
</dbReference>
<proteinExistence type="inferred from homology"/>
<evidence type="ECO:0000313" key="7">
    <source>
        <dbReference type="EMBL" id="MCD2426193.1"/>
    </source>
</evidence>
<protein>
    <recommendedName>
        <fullName evidence="4">Peptidyl-prolyl cis-trans isomerase</fullName>
        <ecNumber evidence="4">5.2.1.8</ecNumber>
    </recommendedName>
</protein>
<keyword evidence="3 4" id="KW-0413">Isomerase</keyword>
<comment type="caution">
    <text evidence="7">The sequence shown here is derived from an EMBL/GenBank/DDBJ whole genome shotgun (WGS) entry which is preliminary data.</text>
</comment>
<evidence type="ECO:0000313" key="8">
    <source>
        <dbReference type="Proteomes" id="UP001199816"/>
    </source>
</evidence>
<dbReference type="Pfam" id="PF00254">
    <property type="entry name" value="FKBP_C"/>
    <property type="match status" value="1"/>
</dbReference>
<dbReference type="EMBL" id="JAJNEC010000008">
    <property type="protein sequence ID" value="MCD2426193.1"/>
    <property type="molecule type" value="Genomic_DNA"/>
</dbReference>